<evidence type="ECO:0000256" key="2">
    <source>
        <dbReference type="ARBA" id="ARBA00006285"/>
    </source>
</evidence>
<reference evidence="6" key="2">
    <citation type="submission" date="2019-06" db="EMBL/GenBank/DDBJ databases">
        <title>Genomics analysis of Aphanomyces spp. identifies a new class of oomycete effector associated with host adaptation.</title>
        <authorList>
            <person name="Gaulin E."/>
        </authorList>
    </citation>
    <scope>NUCLEOTIDE SEQUENCE</scope>
    <source>
        <strain evidence="6">CBS 578.67</strain>
    </source>
</reference>
<dbReference type="Pfam" id="PF00728">
    <property type="entry name" value="Glyco_hydro_20"/>
    <property type="match status" value="1"/>
</dbReference>
<dbReference type="OrthoDB" id="428480at2759"/>
<evidence type="ECO:0000313" key="7">
    <source>
        <dbReference type="EMBL" id="VFT93680.1"/>
    </source>
</evidence>
<feature type="domain" description="Glycoside hydrolase family 20 catalytic" evidence="5">
    <location>
        <begin position="1"/>
        <end position="61"/>
    </location>
</feature>
<reference evidence="7 8" key="1">
    <citation type="submission" date="2019-03" db="EMBL/GenBank/DDBJ databases">
        <authorList>
            <person name="Gaulin E."/>
            <person name="Dumas B."/>
        </authorList>
    </citation>
    <scope>NUCLEOTIDE SEQUENCE [LARGE SCALE GENOMIC DNA]</scope>
    <source>
        <strain evidence="7">CBS 568.67</strain>
    </source>
</reference>
<evidence type="ECO:0000256" key="4">
    <source>
        <dbReference type="ARBA" id="ARBA00022801"/>
    </source>
</evidence>
<accession>A0A485L6J4</accession>
<gene>
    <name evidence="7" type="primary">Aste57867_16918</name>
    <name evidence="6" type="ORF">As57867_016860</name>
    <name evidence="7" type="ORF">ASTE57867_16918</name>
</gene>
<dbReference type="EMBL" id="CAADRA010006024">
    <property type="protein sequence ID" value="VFT93680.1"/>
    <property type="molecule type" value="Genomic_DNA"/>
</dbReference>
<organism evidence="7 8">
    <name type="scientific">Aphanomyces stellatus</name>
    <dbReference type="NCBI Taxonomy" id="120398"/>
    <lineage>
        <taxon>Eukaryota</taxon>
        <taxon>Sar</taxon>
        <taxon>Stramenopiles</taxon>
        <taxon>Oomycota</taxon>
        <taxon>Saprolegniomycetes</taxon>
        <taxon>Saprolegniales</taxon>
        <taxon>Verrucalvaceae</taxon>
        <taxon>Aphanomyces</taxon>
    </lineage>
</organism>
<evidence type="ECO:0000256" key="3">
    <source>
        <dbReference type="ARBA" id="ARBA00012663"/>
    </source>
</evidence>
<sequence length="88" mass="9979">MGGDEVSVECWNSSSAFTAAIADRTNKSVFIDLWGQFQVEASQPIVTAHKRVMLWTSDLTTPAFYRYLPQHDRPALGHGCEWRSKDFD</sequence>
<evidence type="ECO:0000313" key="8">
    <source>
        <dbReference type="Proteomes" id="UP000332933"/>
    </source>
</evidence>
<dbReference type="AlphaFoldDB" id="A0A485L6J4"/>
<protein>
    <recommendedName>
        <fullName evidence="3">beta-N-acetylhexosaminidase</fullName>
        <ecNumber evidence="3">3.2.1.52</ecNumber>
    </recommendedName>
</protein>
<dbReference type="Gene3D" id="3.20.20.80">
    <property type="entry name" value="Glycosidases"/>
    <property type="match status" value="1"/>
</dbReference>
<dbReference type="GO" id="GO:0005975">
    <property type="term" value="P:carbohydrate metabolic process"/>
    <property type="evidence" value="ECO:0007669"/>
    <property type="project" value="InterPro"/>
</dbReference>
<keyword evidence="8" id="KW-1185">Reference proteome</keyword>
<evidence type="ECO:0000259" key="5">
    <source>
        <dbReference type="Pfam" id="PF00728"/>
    </source>
</evidence>
<dbReference type="EC" id="3.2.1.52" evidence="3"/>
<dbReference type="SUPFAM" id="SSF51445">
    <property type="entry name" value="(Trans)glycosidases"/>
    <property type="match status" value="1"/>
</dbReference>
<dbReference type="InterPro" id="IPR015883">
    <property type="entry name" value="Glyco_hydro_20_cat"/>
</dbReference>
<comment type="catalytic activity">
    <reaction evidence="1">
        <text>Hydrolysis of terminal non-reducing N-acetyl-D-hexosamine residues in N-acetyl-beta-D-hexosaminides.</text>
        <dbReference type="EC" id="3.2.1.52"/>
    </reaction>
</comment>
<dbReference type="Proteomes" id="UP000332933">
    <property type="component" value="Unassembled WGS sequence"/>
</dbReference>
<name>A0A485L6J4_9STRA</name>
<evidence type="ECO:0000313" key="6">
    <source>
        <dbReference type="EMBL" id="KAF0691922.1"/>
    </source>
</evidence>
<dbReference type="EMBL" id="VJMH01006003">
    <property type="protein sequence ID" value="KAF0691922.1"/>
    <property type="molecule type" value="Genomic_DNA"/>
</dbReference>
<dbReference type="InterPro" id="IPR017853">
    <property type="entry name" value="GH"/>
</dbReference>
<dbReference type="GO" id="GO:0004563">
    <property type="term" value="F:beta-N-acetylhexosaminidase activity"/>
    <property type="evidence" value="ECO:0007669"/>
    <property type="project" value="UniProtKB-EC"/>
</dbReference>
<evidence type="ECO:0000256" key="1">
    <source>
        <dbReference type="ARBA" id="ARBA00001231"/>
    </source>
</evidence>
<proteinExistence type="inferred from homology"/>
<comment type="similarity">
    <text evidence="2">Belongs to the glycosyl hydrolase 20 family.</text>
</comment>
<keyword evidence="4" id="KW-0378">Hydrolase</keyword>